<reference evidence="1" key="1">
    <citation type="submission" date="2023-10" db="EMBL/GenBank/DDBJ databases">
        <title>Genome assembly of Pristionchus species.</title>
        <authorList>
            <person name="Yoshida K."/>
            <person name="Sommer R.J."/>
        </authorList>
    </citation>
    <scope>NUCLEOTIDE SEQUENCE</scope>
    <source>
        <strain evidence="1">RS0144</strain>
    </source>
</reference>
<dbReference type="AlphaFoldDB" id="A0AAV5TN90"/>
<dbReference type="Proteomes" id="UP001432027">
    <property type="component" value="Unassembled WGS sequence"/>
</dbReference>
<evidence type="ECO:0000313" key="1">
    <source>
        <dbReference type="EMBL" id="GMS95900.1"/>
    </source>
</evidence>
<accession>A0AAV5TN90</accession>
<proteinExistence type="predicted"/>
<sequence length="187" mass="21326">MTWPCVNWDGHSVITTTMDAPARKSSNWQQSTKLINVARDTTSATRRPIPSVSPSLPTMHSTRINVMERRSLAKIASTHVQALYAIVTSPSWIACKNTLVRWLRFLVVTSRPPPFSDTKIEQISYKTTVFCFETHLFCINYWTFTIIASIIVKSANIWSLSIEILANVLPVPIRLETDKKLHKIREQ</sequence>
<gene>
    <name evidence="1" type="ORF">PENTCL1PPCAC_18075</name>
</gene>
<dbReference type="EMBL" id="BTSX01000004">
    <property type="protein sequence ID" value="GMS95900.1"/>
    <property type="molecule type" value="Genomic_DNA"/>
</dbReference>
<protein>
    <recommendedName>
        <fullName evidence="3">G protein-coupled receptor</fullName>
    </recommendedName>
</protein>
<keyword evidence="2" id="KW-1185">Reference proteome</keyword>
<name>A0AAV5TN90_9BILA</name>
<evidence type="ECO:0008006" key="3">
    <source>
        <dbReference type="Google" id="ProtNLM"/>
    </source>
</evidence>
<evidence type="ECO:0000313" key="2">
    <source>
        <dbReference type="Proteomes" id="UP001432027"/>
    </source>
</evidence>
<organism evidence="1 2">
    <name type="scientific">Pristionchus entomophagus</name>
    <dbReference type="NCBI Taxonomy" id="358040"/>
    <lineage>
        <taxon>Eukaryota</taxon>
        <taxon>Metazoa</taxon>
        <taxon>Ecdysozoa</taxon>
        <taxon>Nematoda</taxon>
        <taxon>Chromadorea</taxon>
        <taxon>Rhabditida</taxon>
        <taxon>Rhabditina</taxon>
        <taxon>Diplogasteromorpha</taxon>
        <taxon>Diplogasteroidea</taxon>
        <taxon>Neodiplogasteridae</taxon>
        <taxon>Pristionchus</taxon>
    </lineage>
</organism>
<comment type="caution">
    <text evidence="1">The sequence shown here is derived from an EMBL/GenBank/DDBJ whole genome shotgun (WGS) entry which is preliminary data.</text>
</comment>